<feature type="compositionally biased region" description="Low complexity" evidence="1">
    <location>
        <begin position="82"/>
        <end position="91"/>
    </location>
</feature>
<keyword evidence="2" id="KW-0812">Transmembrane</keyword>
<gene>
    <name evidence="4" type="ORF">R3P38DRAFT_2582035</name>
</gene>
<evidence type="ECO:0000256" key="3">
    <source>
        <dbReference type="SAM" id="SignalP"/>
    </source>
</evidence>
<feature type="signal peptide" evidence="3">
    <location>
        <begin position="1"/>
        <end position="17"/>
    </location>
</feature>
<keyword evidence="2" id="KW-1133">Transmembrane helix</keyword>
<evidence type="ECO:0000313" key="4">
    <source>
        <dbReference type="EMBL" id="KAK6977351.1"/>
    </source>
</evidence>
<keyword evidence="5" id="KW-1185">Reference proteome</keyword>
<keyword evidence="3" id="KW-0732">Signal</keyword>
<protein>
    <submittedName>
        <fullName evidence="4">Uncharacterized protein</fullName>
    </submittedName>
</protein>
<accession>A0AAV9ZAW1</accession>
<evidence type="ECO:0000313" key="5">
    <source>
        <dbReference type="Proteomes" id="UP001362999"/>
    </source>
</evidence>
<dbReference type="AlphaFoldDB" id="A0AAV9ZAW1"/>
<evidence type="ECO:0000256" key="2">
    <source>
        <dbReference type="SAM" id="Phobius"/>
    </source>
</evidence>
<organism evidence="4 5">
    <name type="scientific">Favolaschia claudopus</name>
    <dbReference type="NCBI Taxonomy" id="2862362"/>
    <lineage>
        <taxon>Eukaryota</taxon>
        <taxon>Fungi</taxon>
        <taxon>Dikarya</taxon>
        <taxon>Basidiomycota</taxon>
        <taxon>Agaricomycotina</taxon>
        <taxon>Agaricomycetes</taxon>
        <taxon>Agaricomycetidae</taxon>
        <taxon>Agaricales</taxon>
        <taxon>Marasmiineae</taxon>
        <taxon>Mycenaceae</taxon>
        <taxon>Favolaschia</taxon>
    </lineage>
</organism>
<dbReference type="EMBL" id="JAWWNJ010000170">
    <property type="protein sequence ID" value="KAK6977351.1"/>
    <property type="molecule type" value="Genomic_DNA"/>
</dbReference>
<feature type="region of interest" description="Disordered" evidence="1">
    <location>
        <begin position="67"/>
        <end position="131"/>
    </location>
</feature>
<feature type="chain" id="PRO_5043799300" evidence="3">
    <location>
        <begin position="18"/>
        <end position="379"/>
    </location>
</feature>
<evidence type="ECO:0000256" key="1">
    <source>
        <dbReference type="SAM" id="MobiDB-lite"/>
    </source>
</evidence>
<feature type="region of interest" description="Disordered" evidence="1">
    <location>
        <begin position="338"/>
        <end position="358"/>
    </location>
</feature>
<reference evidence="4 5" key="1">
    <citation type="journal article" date="2024" name="J Genomics">
        <title>Draft genome sequencing and assembly of Favolaschia claudopus CIRM-BRFM 2984 isolated from oak limbs.</title>
        <authorList>
            <person name="Navarro D."/>
            <person name="Drula E."/>
            <person name="Chaduli D."/>
            <person name="Cazenave R."/>
            <person name="Ahrendt S."/>
            <person name="Wang J."/>
            <person name="Lipzen A."/>
            <person name="Daum C."/>
            <person name="Barry K."/>
            <person name="Grigoriev I.V."/>
            <person name="Favel A."/>
            <person name="Rosso M.N."/>
            <person name="Martin F."/>
        </authorList>
    </citation>
    <scope>NUCLEOTIDE SEQUENCE [LARGE SCALE GENOMIC DNA]</scope>
    <source>
        <strain evidence="4 5">CIRM-BRFM 2984</strain>
    </source>
</reference>
<comment type="caution">
    <text evidence="4">The sequence shown here is derived from an EMBL/GenBank/DDBJ whole genome shotgun (WGS) entry which is preliminary data.</text>
</comment>
<keyword evidence="2" id="KW-0472">Membrane</keyword>
<feature type="non-terminal residue" evidence="4">
    <location>
        <position position="1"/>
    </location>
</feature>
<name>A0AAV9ZAW1_9AGAR</name>
<feature type="transmembrane region" description="Helical" evidence="2">
    <location>
        <begin position="41"/>
        <end position="62"/>
    </location>
</feature>
<proteinExistence type="predicted"/>
<dbReference type="Proteomes" id="UP001362999">
    <property type="component" value="Unassembled WGS sequence"/>
</dbReference>
<feature type="compositionally biased region" description="Low complexity" evidence="1">
    <location>
        <begin position="100"/>
        <end position="129"/>
    </location>
</feature>
<sequence length="379" mass="41566">FMRLSLIVNCALVLLLAVTNPGRLAALSEWIYSSLRSSFTIPAILALYGLILIYLLVSVYHLENTENTSTPRRRKRLEKSQSRPTTSPSQSIQASQLPISTRPTAPSASAPAKQTTPLPLPQPTASATPRLSEATPFSVLASWDGFPDGRIKCHFTPQQVADTSQLVIYWAADKLSGKRGSPTAPTPERGNISRFNCAGVIECDSKVCLSQIAPGADIQRQLQSECTCGSKLFHRSCRFEWSIARYINGALFESNHIHTHARYTHLLVTPKSKPSQIQTFISMQPVSLISSQPTESLNVERADSPESSVLQRDEGELFVLSHAMCLIRVRGEQVLEDSPVVKPQPQAPQHEPGKLLSSYKSGPVNLYRSCTTAECSNGL</sequence>